<dbReference type="PANTHER" id="PTHR11219">
    <property type="entry name" value="TENEURIN AND N-ACETYLGLUCOSAMINE-1-PHOSPHODIESTER ALPHA-N-ACETYLGLUCOSAMINIDASE"/>
    <property type="match status" value="1"/>
</dbReference>
<dbReference type="InterPro" id="IPR000742">
    <property type="entry name" value="EGF"/>
</dbReference>
<gene>
    <name evidence="7" type="ORF">N0F65_001017</name>
</gene>
<dbReference type="Gene3D" id="2.60.120.260">
    <property type="entry name" value="Galactose-binding domain-like"/>
    <property type="match status" value="1"/>
</dbReference>
<dbReference type="Gene3D" id="2.10.25.10">
    <property type="entry name" value="Laminin"/>
    <property type="match status" value="2"/>
</dbReference>
<dbReference type="AlphaFoldDB" id="A0AAV2YXT4"/>
<dbReference type="SMART" id="SM00181">
    <property type="entry name" value="EGF"/>
    <property type="match status" value="6"/>
</dbReference>
<evidence type="ECO:0000256" key="2">
    <source>
        <dbReference type="ARBA" id="ARBA00022737"/>
    </source>
</evidence>
<evidence type="ECO:0000313" key="8">
    <source>
        <dbReference type="Proteomes" id="UP001146120"/>
    </source>
</evidence>
<reference evidence="7" key="2">
    <citation type="journal article" date="2023" name="Microbiol Resour">
        <title>Decontamination and Annotation of the Draft Genome Sequence of the Oomycete Lagenidium giganteum ARSEF 373.</title>
        <authorList>
            <person name="Morgan W.R."/>
            <person name="Tartar A."/>
        </authorList>
    </citation>
    <scope>NUCLEOTIDE SEQUENCE</scope>
    <source>
        <strain evidence="7">ARSEF 373</strain>
    </source>
</reference>
<dbReference type="PROSITE" id="PS50026">
    <property type="entry name" value="EGF_3"/>
    <property type="match status" value="1"/>
</dbReference>
<evidence type="ECO:0000259" key="6">
    <source>
        <dbReference type="PROSITE" id="PS50026"/>
    </source>
</evidence>
<feature type="signal peptide" evidence="5">
    <location>
        <begin position="1"/>
        <end position="38"/>
    </location>
</feature>
<feature type="disulfide bond" evidence="4">
    <location>
        <begin position="385"/>
        <end position="394"/>
    </location>
</feature>
<evidence type="ECO:0000313" key="7">
    <source>
        <dbReference type="EMBL" id="DAZ98598.1"/>
    </source>
</evidence>
<dbReference type="PANTHER" id="PTHR11219:SF69">
    <property type="entry name" value="TENEURIN-A"/>
    <property type="match status" value="1"/>
</dbReference>
<protein>
    <recommendedName>
        <fullName evidence="6">EGF-like domain-containing protein</fullName>
    </recommendedName>
</protein>
<accession>A0AAV2YXT4</accession>
<keyword evidence="2" id="KW-0677">Repeat</keyword>
<dbReference type="InterPro" id="IPR051216">
    <property type="entry name" value="Teneurin"/>
</dbReference>
<sequence length="699" mass="73227">MWRKAMASSSTIATCSLRRKWLQLLMLVAVVVIDTAIACCPNACSGHGMCNSGGNGCVCACFKGYFGGDCSLRSCPMGTAWNDFPIAVDIAHLPAECSNRGQCDCTTGRCSCDPSFTGLACDRLACPADCSKHGDCRSLRYMAMRKDKGTGPPVRYDSVWDADMIYGCVCDDGYEGGDCSKRVCATGDDPLTGYAGDTVFGTQKNEKQTIQCAATSGTFTLTYRGATTVPINAFDKADVVSTKINALPTLGKVNVFYAGTATTMCTADGGSVTIEFTQNFGSLPLLVGDSSKLVHAANTMRLVITKTDPGTKENDVCSNRGRCDQTSGVCNCYTGFTTSGGDGKPGDRGDCGAVDTGATITSCAGDIECSGHGYCSKSPTFRCFCNVGWTSGDCSVRTCPRGAAWFDMPSADNVAHAFAVCSGVGVCDTSKGECVCPTPFDGAACERMKCPGGDNPCNGNGRCLSMTRLALETRINGEPQPTTYGATPNNPKTWDFDKIQGCLCDPGFEGYDCSKRSCPRGDDPRTTGQARELQTIVCKHTQASTFSLAFRGASTPPLSSTIAPADLRTALMALPTVPSVQVTYSSGTSACTTTGANKISVLFDQGLGDLPPLRVDFGGNAALFPVFQIDLDGVGTSVRGTVEDAVCSNNGLCNAVNGRCTCFDGMASSDGNNRVGLRMDCGYRLPTQDPLAANAQLQA</sequence>
<keyword evidence="3 4" id="KW-1015">Disulfide bond</keyword>
<feature type="chain" id="PRO_5043718897" description="EGF-like domain-containing protein" evidence="5">
    <location>
        <begin position="39"/>
        <end position="699"/>
    </location>
</feature>
<evidence type="ECO:0000256" key="1">
    <source>
        <dbReference type="ARBA" id="ARBA00022536"/>
    </source>
</evidence>
<dbReference type="PRINTS" id="PR00011">
    <property type="entry name" value="EGFLAMININ"/>
</dbReference>
<name>A0AAV2YXT4_9STRA</name>
<organism evidence="7 8">
    <name type="scientific">Lagenidium giganteum</name>
    <dbReference type="NCBI Taxonomy" id="4803"/>
    <lineage>
        <taxon>Eukaryota</taxon>
        <taxon>Sar</taxon>
        <taxon>Stramenopiles</taxon>
        <taxon>Oomycota</taxon>
        <taxon>Peronosporomycetes</taxon>
        <taxon>Pythiales</taxon>
        <taxon>Pythiaceae</taxon>
    </lineage>
</organism>
<keyword evidence="1 4" id="KW-0245">EGF-like domain</keyword>
<evidence type="ECO:0000256" key="4">
    <source>
        <dbReference type="PROSITE-ProRule" id="PRU00076"/>
    </source>
</evidence>
<dbReference type="Proteomes" id="UP001146120">
    <property type="component" value="Unassembled WGS sequence"/>
</dbReference>
<dbReference type="EMBL" id="DAKRPA010000102">
    <property type="protein sequence ID" value="DAZ98598.1"/>
    <property type="molecule type" value="Genomic_DNA"/>
</dbReference>
<dbReference type="Pfam" id="PF07974">
    <property type="entry name" value="EGF_2"/>
    <property type="match status" value="1"/>
</dbReference>
<keyword evidence="8" id="KW-1185">Reference proteome</keyword>
<evidence type="ECO:0000256" key="5">
    <source>
        <dbReference type="SAM" id="SignalP"/>
    </source>
</evidence>
<dbReference type="InterPro" id="IPR013111">
    <property type="entry name" value="EGF_extracell"/>
</dbReference>
<feature type="domain" description="EGF-like" evidence="6">
    <location>
        <begin position="359"/>
        <end position="395"/>
    </location>
</feature>
<reference evidence="7" key="1">
    <citation type="submission" date="2022-11" db="EMBL/GenBank/DDBJ databases">
        <authorList>
            <person name="Morgan W.R."/>
            <person name="Tartar A."/>
        </authorList>
    </citation>
    <scope>NUCLEOTIDE SEQUENCE</scope>
    <source>
        <strain evidence="7">ARSEF 373</strain>
    </source>
</reference>
<dbReference type="PROSITE" id="PS00022">
    <property type="entry name" value="EGF_1"/>
    <property type="match status" value="1"/>
</dbReference>
<keyword evidence="5" id="KW-0732">Signal</keyword>
<proteinExistence type="predicted"/>
<comment type="caution">
    <text evidence="7">The sequence shown here is derived from an EMBL/GenBank/DDBJ whole genome shotgun (WGS) entry which is preliminary data.</text>
</comment>
<dbReference type="PROSITE" id="PS01186">
    <property type="entry name" value="EGF_2"/>
    <property type="match status" value="2"/>
</dbReference>
<evidence type="ECO:0000256" key="3">
    <source>
        <dbReference type="ARBA" id="ARBA00023157"/>
    </source>
</evidence>
<comment type="caution">
    <text evidence="4">Lacks conserved residue(s) required for the propagation of feature annotation.</text>
</comment>